<protein>
    <submittedName>
        <fullName evidence="7">BCL domain-containing protein</fullName>
    </submittedName>
</protein>
<dbReference type="STRING" id="103827.A0A0N5D246"/>
<dbReference type="SMART" id="SM00337">
    <property type="entry name" value="BCL"/>
    <property type="match status" value="1"/>
</dbReference>
<dbReference type="SUPFAM" id="SSF56854">
    <property type="entry name" value="Bcl-2 inhibitors of programmed cell death"/>
    <property type="match status" value="1"/>
</dbReference>
<keyword evidence="2" id="KW-0053">Apoptosis</keyword>
<dbReference type="InterPro" id="IPR046371">
    <property type="entry name" value="Bcl-2_BH1-3"/>
</dbReference>
<evidence type="ECO:0000313" key="7">
    <source>
        <dbReference type="WBParaSite" id="TCLT_0000694101-mRNA-1"/>
    </source>
</evidence>
<name>A0A0N5D246_THECL</name>
<organism evidence="7">
    <name type="scientific">Thelazia callipaeda</name>
    <name type="common">Oriental eyeworm</name>
    <name type="synonym">Parasitic nematode</name>
    <dbReference type="NCBI Taxonomy" id="103827"/>
    <lineage>
        <taxon>Eukaryota</taxon>
        <taxon>Metazoa</taxon>
        <taxon>Ecdysozoa</taxon>
        <taxon>Nematoda</taxon>
        <taxon>Chromadorea</taxon>
        <taxon>Rhabditida</taxon>
        <taxon>Spirurina</taxon>
        <taxon>Spiruromorpha</taxon>
        <taxon>Thelazioidea</taxon>
        <taxon>Thelaziidae</taxon>
        <taxon>Thelazia</taxon>
    </lineage>
</organism>
<feature type="transmembrane region" description="Helical" evidence="3">
    <location>
        <begin position="162"/>
        <end position="183"/>
    </location>
</feature>
<dbReference type="OMA" id="ASYTSKF"/>
<dbReference type="GO" id="GO:0051400">
    <property type="term" value="F:BH domain binding"/>
    <property type="evidence" value="ECO:0007669"/>
    <property type="project" value="TreeGrafter"/>
</dbReference>
<keyword evidence="3" id="KW-0472">Membrane</keyword>
<dbReference type="GO" id="GO:0042981">
    <property type="term" value="P:regulation of apoptotic process"/>
    <property type="evidence" value="ECO:0007669"/>
    <property type="project" value="InterPro"/>
</dbReference>
<sequence>MYNSSYPTFLEIPVFQSHQFVLMRMVALIFEKKHADELKNMVASLCLVINDVFPSHLNLQVVECFTQINDDESDEQLSYGRLVALIAFAGMVAVTLCDMQQFQEISMIASYTSKFLHKRIALTWTQNRRSWGGFFDRVKKIIEKNEIEEKERVSLKSHCSCWWFSVRVLVIFGIFGIGAFTLVKTVSRTRSSF</sequence>
<dbReference type="GO" id="GO:0001836">
    <property type="term" value="P:release of cytochrome c from mitochondria"/>
    <property type="evidence" value="ECO:0007669"/>
    <property type="project" value="TreeGrafter"/>
</dbReference>
<gene>
    <name evidence="5" type="ORF">TCLT_LOCUS6930</name>
</gene>
<reference evidence="5 6" key="2">
    <citation type="submission" date="2018-11" db="EMBL/GenBank/DDBJ databases">
        <authorList>
            <consortium name="Pathogen Informatics"/>
        </authorList>
    </citation>
    <scope>NUCLEOTIDE SEQUENCE [LARGE SCALE GENOMIC DNA]</scope>
</reference>
<dbReference type="PANTHER" id="PTHR11256">
    <property type="entry name" value="BCL-2 RELATED"/>
    <property type="match status" value="1"/>
</dbReference>
<evidence type="ECO:0000256" key="2">
    <source>
        <dbReference type="ARBA" id="ARBA00022703"/>
    </source>
</evidence>
<evidence type="ECO:0000313" key="6">
    <source>
        <dbReference type="Proteomes" id="UP000276776"/>
    </source>
</evidence>
<dbReference type="PROSITE" id="PS50062">
    <property type="entry name" value="BCL2_FAMILY"/>
    <property type="match status" value="1"/>
</dbReference>
<dbReference type="OrthoDB" id="6021377at2759"/>
<comment type="similarity">
    <text evidence="1">Belongs to the Bcl-2 family.</text>
</comment>
<dbReference type="WBParaSite" id="TCLT_0000694101-mRNA-1">
    <property type="protein sequence ID" value="TCLT_0000694101-mRNA-1"/>
    <property type="gene ID" value="TCLT_0000694101"/>
</dbReference>
<dbReference type="InterPro" id="IPR036834">
    <property type="entry name" value="Bcl-2-like_sf"/>
</dbReference>
<proteinExistence type="inferred from homology"/>
<evidence type="ECO:0000256" key="3">
    <source>
        <dbReference type="SAM" id="Phobius"/>
    </source>
</evidence>
<dbReference type="Pfam" id="PF00452">
    <property type="entry name" value="Bcl-2"/>
    <property type="match status" value="1"/>
</dbReference>
<dbReference type="Proteomes" id="UP000276776">
    <property type="component" value="Unassembled WGS sequence"/>
</dbReference>
<accession>A0A0N5D246</accession>
<dbReference type="GO" id="GO:0008630">
    <property type="term" value="P:intrinsic apoptotic signaling pathway in response to DNA damage"/>
    <property type="evidence" value="ECO:0007669"/>
    <property type="project" value="TreeGrafter"/>
</dbReference>
<dbReference type="PANTHER" id="PTHR11256:SF50">
    <property type="entry name" value="APOPTOSIS REGULATOR CED-9"/>
    <property type="match status" value="1"/>
</dbReference>
<keyword evidence="6" id="KW-1185">Reference proteome</keyword>
<reference evidence="7" key="1">
    <citation type="submission" date="2017-02" db="UniProtKB">
        <authorList>
            <consortium name="WormBaseParasite"/>
        </authorList>
    </citation>
    <scope>IDENTIFICATION</scope>
</reference>
<evidence type="ECO:0000313" key="5">
    <source>
        <dbReference type="EMBL" id="VDN04336.1"/>
    </source>
</evidence>
<dbReference type="EMBL" id="UYYF01004459">
    <property type="protein sequence ID" value="VDN04336.1"/>
    <property type="molecule type" value="Genomic_DNA"/>
</dbReference>
<dbReference type="GO" id="GO:0005741">
    <property type="term" value="C:mitochondrial outer membrane"/>
    <property type="evidence" value="ECO:0007669"/>
    <property type="project" value="TreeGrafter"/>
</dbReference>
<dbReference type="CDD" id="cd06845">
    <property type="entry name" value="Bcl-2_like"/>
    <property type="match status" value="1"/>
</dbReference>
<dbReference type="Gene3D" id="1.10.437.10">
    <property type="entry name" value="Blc2-like"/>
    <property type="match status" value="1"/>
</dbReference>
<dbReference type="InterPro" id="IPR002475">
    <property type="entry name" value="Bcl2-like"/>
</dbReference>
<dbReference type="GO" id="GO:0097192">
    <property type="term" value="P:extrinsic apoptotic signaling pathway in absence of ligand"/>
    <property type="evidence" value="ECO:0007669"/>
    <property type="project" value="TreeGrafter"/>
</dbReference>
<keyword evidence="3" id="KW-0812">Transmembrane</keyword>
<dbReference type="AlphaFoldDB" id="A0A0N5D246"/>
<evidence type="ECO:0000259" key="4">
    <source>
        <dbReference type="SMART" id="SM00337"/>
    </source>
</evidence>
<keyword evidence="3" id="KW-1133">Transmembrane helix</keyword>
<feature type="domain" description="Bcl-2 Bcl-2 homology region 1-3" evidence="4">
    <location>
        <begin position="23"/>
        <end position="131"/>
    </location>
</feature>
<dbReference type="InterPro" id="IPR026298">
    <property type="entry name" value="Bcl-2_fam"/>
</dbReference>
<evidence type="ECO:0000256" key="1">
    <source>
        <dbReference type="ARBA" id="ARBA00009458"/>
    </source>
</evidence>